<evidence type="ECO:0000313" key="3">
    <source>
        <dbReference type="Proteomes" id="UP000434957"/>
    </source>
</evidence>
<keyword evidence="3" id="KW-1185">Reference proteome</keyword>
<dbReference type="Proteomes" id="UP000435112">
    <property type="component" value="Unassembled WGS sequence"/>
</dbReference>
<dbReference type="EMBL" id="QXFU01001128">
    <property type="protein sequence ID" value="KAE9009978.1"/>
    <property type="molecule type" value="Genomic_DNA"/>
</dbReference>
<reference evidence="1 4" key="1">
    <citation type="submission" date="2018-09" db="EMBL/GenBank/DDBJ databases">
        <title>Genomic investigation of the strawberry pathogen Phytophthora fragariae indicates pathogenicity is determined by transcriptional variation in three key races.</title>
        <authorList>
            <person name="Adams T.M."/>
            <person name="Armitage A.D."/>
            <person name="Sobczyk M.K."/>
            <person name="Bates H.J."/>
            <person name="Dunwell J.M."/>
            <person name="Nellist C.F."/>
            <person name="Harrison R.J."/>
        </authorList>
    </citation>
    <scope>NUCLEOTIDE SEQUENCE [LARGE SCALE GENOMIC DNA]</scope>
    <source>
        <strain evidence="1 4">SCRP324</strain>
        <strain evidence="2 3">SCRP333</strain>
    </source>
</reference>
<gene>
    <name evidence="1" type="ORF">PR002_g15481</name>
    <name evidence="2" type="ORF">PR003_g15645</name>
</gene>
<dbReference type="EMBL" id="QXFT01001096">
    <property type="protein sequence ID" value="KAE9329081.1"/>
    <property type="molecule type" value="Genomic_DNA"/>
</dbReference>
<name>A0A6A3KWP7_9STRA</name>
<dbReference type="AlphaFoldDB" id="A0A6A3KWP7"/>
<proteinExistence type="predicted"/>
<evidence type="ECO:0000313" key="4">
    <source>
        <dbReference type="Proteomes" id="UP000435112"/>
    </source>
</evidence>
<accession>A0A6A3KWP7</accession>
<evidence type="ECO:0000313" key="2">
    <source>
        <dbReference type="EMBL" id="KAE9329081.1"/>
    </source>
</evidence>
<dbReference type="Proteomes" id="UP000434957">
    <property type="component" value="Unassembled WGS sequence"/>
</dbReference>
<organism evidence="1 4">
    <name type="scientific">Phytophthora rubi</name>
    <dbReference type="NCBI Taxonomy" id="129364"/>
    <lineage>
        <taxon>Eukaryota</taxon>
        <taxon>Sar</taxon>
        <taxon>Stramenopiles</taxon>
        <taxon>Oomycota</taxon>
        <taxon>Peronosporomycetes</taxon>
        <taxon>Peronosporales</taxon>
        <taxon>Peronosporaceae</taxon>
        <taxon>Phytophthora</taxon>
    </lineage>
</organism>
<evidence type="ECO:0000313" key="1">
    <source>
        <dbReference type="EMBL" id="KAE9009978.1"/>
    </source>
</evidence>
<comment type="caution">
    <text evidence="1">The sequence shown here is derived from an EMBL/GenBank/DDBJ whole genome shotgun (WGS) entry which is preliminary data.</text>
</comment>
<sequence>MERLVPLQHAELHMYSFNKRSVFRSDAAIQTSPPRHELDQLVLRVLDADGGVQQSMARSPAQMITRP</sequence>
<protein>
    <submittedName>
        <fullName evidence="1">Uncharacterized protein</fullName>
    </submittedName>
</protein>